<dbReference type="CDD" id="cd08276">
    <property type="entry name" value="MDR7"/>
    <property type="match status" value="1"/>
</dbReference>
<dbReference type="Gene3D" id="3.40.50.720">
    <property type="entry name" value="NAD(P)-binding Rossmann-like Domain"/>
    <property type="match status" value="1"/>
</dbReference>
<evidence type="ECO:0000259" key="1">
    <source>
        <dbReference type="SMART" id="SM00829"/>
    </source>
</evidence>
<dbReference type="GO" id="GO:0016491">
    <property type="term" value="F:oxidoreductase activity"/>
    <property type="evidence" value="ECO:0007669"/>
    <property type="project" value="InterPro"/>
</dbReference>
<organism evidence="2 3">
    <name type="scientific">Pseudomonas indica</name>
    <dbReference type="NCBI Taxonomy" id="137658"/>
    <lineage>
        <taxon>Bacteria</taxon>
        <taxon>Pseudomonadati</taxon>
        <taxon>Pseudomonadota</taxon>
        <taxon>Gammaproteobacteria</taxon>
        <taxon>Pseudomonadales</taxon>
        <taxon>Pseudomonadaceae</taxon>
        <taxon>Pseudomonas</taxon>
    </lineage>
</organism>
<protein>
    <submittedName>
        <fullName evidence="2">NADPH:quinone reductase</fullName>
    </submittedName>
</protein>
<keyword evidence="3" id="KW-1185">Reference proteome</keyword>
<evidence type="ECO:0000313" key="3">
    <source>
        <dbReference type="Proteomes" id="UP000198706"/>
    </source>
</evidence>
<dbReference type="Proteomes" id="UP000198706">
    <property type="component" value="Unassembled WGS sequence"/>
</dbReference>
<feature type="domain" description="Enoyl reductase (ER)" evidence="1">
    <location>
        <begin position="10"/>
        <end position="334"/>
    </location>
</feature>
<dbReference type="InterPro" id="IPR020843">
    <property type="entry name" value="ER"/>
</dbReference>
<dbReference type="InterPro" id="IPR013149">
    <property type="entry name" value="ADH-like_C"/>
</dbReference>
<dbReference type="EMBL" id="FNFD01000008">
    <property type="protein sequence ID" value="SDK56252.1"/>
    <property type="molecule type" value="Genomic_DNA"/>
</dbReference>
<dbReference type="Pfam" id="PF00107">
    <property type="entry name" value="ADH_zinc_N"/>
    <property type="match status" value="1"/>
</dbReference>
<dbReference type="AlphaFoldDB" id="A0A1G9CX92"/>
<dbReference type="Pfam" id="PF08240">
    <property type="entry name" value="ADH_N"/>
    <property type="match status" value="1"/>
</dbReference>
<evidence type="ECO:0000313" key="2">
    <source>
        <dbReference type="EMBL" id="SDK56252.1"/>
    </source>
</evidence>
<dbReference type="SUPFAM" id="SSF50129">
    <property type="entry name" value="GroES-like"/>
    <property type="match status" value="1"/>
</dbReference>
<dbReference type="PANTHER" id="PTHR45033">
    <property type="match status" value="1"/>
</dbReference>
<dbReference type="SMART" id="SM00829">
    <property type="entry name" value="PKS_ER"/>
    <property type="match status" value="1"/>
</dbReference>
<dbReference type="InterPro" id="IPR013154">
    <property type="entry name" value="ADH-like_N"/>
</dbReference>
<dbReference type="Gene3D" id="3.90.180.10">
    <property type="entry name" value="Medium-chain alcohol dehydrogenases, catalytic domain"/>
    <property type="match status" value="1"/>
</dbReference>
<dbReference type="SUPFAM" id="SSF51735">
    <property type="entry name" value="NAD(P)-binding Rossmann-fold domains"/>
    <property type="match status" value="1"/>
</dbReference>
<dbReference type="RefSeq" id="WP_084336241.1">
    <property type="nucleotide sequence ID" value="NZ_FNFD01000008.1"/>
</dbReference>
<reference evidence="2 3" key="1">
    <citation type="submission" date="2016-10" db="EMBL/GenBank/DDBJ databases">
        <authorList>
            <person name="de Groot N.N."/>
        </authorList>
    </citation>
    <scope>NUCLEOTIDE SEQUENCE [LARGE SCALE GENOMIC DNA]</scope>
    <source>
        <strain evidence="2 3">JCM 21544</strain>
    </source>
</reference>
<dbReference type="STRING" id="137658.SAMN05216186_10878"/>
<accession>A0A1G9CX92</accession>
<proteinExistence type="predicted"/>
<dbReference type="PANTHER" id="PTHR45033:SF2">
    <property type="entry name" value="ZINC-TYPE ALCOHOL DEHYDROGENASE-LIKE PROTEIN C1773.06C"/>
    <property type="match status" value="1"/>
</dbReference>
<name>A0A1G9CX92_9PSED</name>
<sequence>MKAYQIVSGTSIAGLEPVERAAPTPAPHEVLVRVRAVSLNYRDLMVARGNYMVSRNEPLVPCSDGAGDVIAVGSEVSGFKVGDRVIGTFFPHWVDGAPTPQKAAGALGAEADGMLAEQVALPESALVRIPDHLDYVEAATLPCAGVTAWNALFVEGRLKPGDSVLLLGTGGVSIWGLQLAKAAGLQAIITSSSDEKLVRARELGAAATLNYRTTPEWQDEVRRLTDDRGVDLVLEVGGQGTLKRSVASTAMGGTVAIIGGVSGFGGEFEPFALIGGAKRLSGIFVGNRTMTEDLARFVGVTGIRPVVDRVFDFTQARDAYAYLDAGRHFGKVVITVGD</sequence>
<dbReference type="InterPro" id="IPR052711">
    <property type="entry name" value="Zinc_ADH-like"/>
</dbReference>
<dbReference type="InterPro" id="IPR011032">
    <property type="entry name" value="GroES-like_sf"/>
</dbReference>
<gene>
    <name evidence="2" type="ORF">SAMN05216186_10878</name>
</gene>
<dbReference type="InterPro" id="IPR036291">
    <property type="entry name" value="NAD(P)-bd_dom_sf"/>
</dbReference>